<gene>
    <name evidence="3" type="primary">LOC105899409</name>
</gene>
<dbReference type="AlphaFoldDB" id="A0A6P8GQF5"/>
<dbReference type="Proteomes" id="UP000515152">
    <property type="component" value="Chromosome 15"/>
</dbReference>
<accession>A0A6P8GQF5</accession>
<dbReference type="Pfam" id="PF14774">
    <property type="entry name" value="FAM177"/>
    <property type="match status" value="1"/>
</dbReference>
<feature type="region of interest" description="Disordered" evidence="1">
    <location>
        <begin position="138"/>
        <end position="173"/>
    </location>
</feature>
<evidence type="ECO:0000313" key="2">
    <source>
        <dbReference type="Proteomes" id="UP000515152"/>
    </source>
</evidence>
<evidence type="ECO:0000313" key="3">
    <source>
        <dbReference type="RefSeq" id="XP_031437647.1"/>
    </source>
</evidence>
<sequence>MNGNLTRDLPTQETSFGQVHQSRGRRVIYFSSGETLAESDREEEDDEDGTHKEPFSQSVDTENLSWGEYSRFLGTKIGKKSLQTCEYLGEKLARLLGLHAAKYQYAIDQFHRDQKRKDVREESSGVFMEDDAEMFNLAQKKSRTYGATNPEPGSSRPTCVEHKAGHNQGYQDD</sequence>
<dbReference type="RefSeq" id="XP_031437647.1">
    <property type="nucleotide sequence ID" value="XM_031581787.1"/>
</dbReference>
<protein>
    <submittedName>
        <fullName evidence="3">Protein FAM177A1</fullName>
    </submittedName>
</protein>
<dbReference type="OrthoDB" id="45963at2759"/>
<dbReference type="GeneID" id="105899409"/>
<proteinExistence type="predicted"/>
<keyword evidence="2" id="KW-1185">Reference proteome</keyword>
<feature type="compositionally biased region" description="Polar residues" evidence="1">
    <location>
        <begin position="145"/>
        <end position="157"/>
    </location>
</feature>
<reference evidence="3" key="1">
    <citation type="submission" date="2025-08" db="UniProtKB">
        <authorList>
            <consortium name="RefSeq"/>
        </authorList>
    </citation>
    <scope>IDENTIFICATION</scope>
</reference>
<dbReference type="PANTHER" id="PTHR31206">
    <property type="entry name" value="LP10445P"/>
    <property type="match status" value="1"/>
</dbReference>
<evidence type="ECO:0000256" key="1">
    <source>
        <dbReference type="SAM" id="MobiDB-lite"/>
    </source>
</evidence>
<dbReference type="PANTHER" id="PTHR31206:SF9">
    <property type="entry name" value="PROTEIN FAM177B"/>
    <property type="match status" value="1"/>
</dbReference>
<feature type="compositionally biased region" description="Polar residues" evidence="1">
    <location>
        <begin position="1"/>
        <end position="21"/>
    </location>
</feature>
<name>A0A6P8GQF5_CLUHA</name>
<feature type="region of interest" description="Disordered" evidence="1">
    <location>
        <begin position="1"/>
        <end position="62"/>
    </location>
</feature>
<organism evidence="2 3">
    <name type="scientific">Clupea harengus</name>
    <name type="common">Atlantic herring</name>
    <dbReference type="NCBI Taxonomy" id="7950"/>
    <lineage>
        <taxon>Eukaryota</taxon>
        <taxon>Metazoa</taxon>
        <taxon>Chordata</taxon>
        <taxon>Craniata</taxon>
        <taxon>Vertebrata</taxon>
        <taxon>Euteleostomi</taxon>
        <taxon>Actinopterygii</taxon>
        <taxon>Neopterygii</taxon>
        <taxon>Teleostei</taxon>
        <taxon>Clupei</taxon>
        <taxon>Clupeiformes</taxon>
        <taxon>Clupeoidei</taxon>
        <taxon>Clupeidae</taxon>
        <taxon>Clupea</taxon>
    </lineage>
</organism>
<dbReference type="KEGG" id="char:105899409"/>
<dbReference type="InterPro" id="IPR028260">
    <property type="entry name" value="FAM177"/>
</dbReference>